<dbReference type="RefSeq" id="XP_033680353.1">
    <property type="nucleotide sequence ID" value="XM_033836193.1"/>
</dbReference>
<dbReference type="AlphaFoldDB" id="A0A6A6I544"/>
<dbReference type="Proteomes" id="UP000800094">
    <property type="component" value="Unassembled WGS sequence"/>
</dbReference>
<name>A0A6A6I544_9PLEO</name>
<reference evidence="1" key="1">
    <citation type="journal article" date="2020" name="Stud. Mycol.">
        <title>101 Dothideomycetes genomes: a test case for predicting lifestyles and emergence of pathogens.</title>
        <authorList>
            <person name="Haridas S."/>
            <person name="Albert R."/>
            <person name="Binder M."/>
            <person name="Bloem J."/>
            <person name="Labutti K."/>
            <person name="Salamov A."/>
            <person name="Andreopoulos B."/>
            <person name="Baker S."/>
            <person name="Barry K."/>
            <person name="Bills G."/>
            <person name="Bluhm B."/>
            <person name="Cannon C."/>
            <person name="Castanera R."/>
            <person name="Culley D."/>
            <person name="Daum C."/>
            <person name="Ezra D."/>
            <person name="Gonzalez J."/>
            <person name="Henrissat B."/>
            <person name="Kuo A."/>
            <person name="Liang C."/>
            <person name="Lipzen A."/>
            <person name="Lutzoni F."/>
            <person name="Magnuson J."/>
            <person name="Mondo S."/>
            <person name="Nolan M."/>
            <person name="Ohm R."/>
            <person name="Pangilinan J."/>
            <person name="Park H.-J."/>
            <person name="Ramirez L."/>
            <person name="Alfaro M."/>
            <person name="Sun H."/>
            <person name="Tritt A."/>
            <person name="Yoshinaga Y."/>
            <person name="Zwiers L.-H."/>
            <person name="Turgeon B."/>
            <person name="Goodwin S."/>
            <person name="Spatafora J."/>
            <person name="Crous P."/>
            <person name="Grigoriev I."/>
        </authorList>
    </citation>
    <scope>NUCLEOTIDE SEQUENCE</scope>
    <source>
        <strain evidence="1">CBS 122368</strain>
    </source>
</reference>
<keyword evidence="2" id="KW-1185">Reference proteome</keyword>
<protein>
    <submittedName>
        <fullName evidence="1">Uncharacterized protein</fullName>
    </submittedName>
</protein>
<evidence type="ECO:0000313" key="2">
    <source>
        <dbReference type="Proteomes" id="UP000800094"/>
    </source>
</evidence>
<proteinExistence type="predicted"/>
<dbReference type="GeneID" id="54589523"/>
<accession>A0A6A6I544</accession>
<evidence type="ECO:0000313" key="1">
    <source>
        <dbReference type="EMBL" id="KAF2245349.1"/>
    </source>
</evidence>
<sequence>MRDAGDMVLIVVGVPASAVSYPKTPIHRYQHQLPRAKRVFCHWRTSRLVLSVSRASSSCQTGFSASGVFSLEARTMYVHILFPLRTHPVRRLRLTIGGGAGIGMLSSLDASGMQAW</sequence>
<organism evidence="1 2">
    <name type="scientific">Trematosphaeria pertusa</name>
    <dbReference type="NCBI Taxonomy" id="390896"/>
    <lineage>
        <taxon>Eukaryota</taxon>
        <taxon>Fungi</taxon>
        <taxon>Dikarya</taxon>
        <taxon>Ascomycota</taxon>
        <taxon>Pezizomycotina</taxon>
        <taxon>Dothideomycetes</taxon>
        <taxon>Pleosporomycetidae</taxon>
        <taxon>Pleosporales</taxon>
        <taxon>Massarineae</taxon>
        <taxon>Trematosphaeriaceae</taxon>
        <taxon>Trematosphaeria</taxon>
    </lineage>
</organism>
<gene>
    <name evidence="1" type="ORF">BU26DRAFT_67264</name>
</gene>
<dbReference type="EMBL" id="ML987200">
    <property type="protein sequence ID" value="KAF2245349.1"/>
    <property type="molecule type" value="Genomic_DNA"/>
</dbReference>